<accession>A0A645FA10</accession>
<organism evidence="1">
    <name type="scientific">bioreactor metagenome</name>
    <dbReference type="NCBI Taxonomy" id="1076179"/>
    <lineage>
        <taxon>unclassified sequences</taxon>
        <taxon>metagenomes</taxon>
        <taxon>ecological metagenomes</taxon>
    </lineage>
</organism>
<comment type="caution">
    <text evidence="1">The sequence shown here is derived from an EMBL/GenBank/DDBJ whole genome shotgun (WGS) entry which is preliminary data.</text>
</comment>
<dbReference type="EMBL" id="VSSQ01056910">
    <property type="protein sequence ID" value="MPN10740.1"/>
    <property type="molecule type" value="Genomic_DNA"/>
</dbReference>
<proteinExistence type="predicted"/>
<gene>
    <name evidence="1" type="ORF">SDC9_158037</name>
</gene>
<evidence type="ECO:0000313" key="1">
    <source>
        <dbReference type="EMBL" id="MPN10740.1"/>
    </source>
</evidence>
<reference evidence="1" key="1">
    <citation type="submission" date="2019-08" db="EMBL/GenBank/DDBJ databases">
        <authorList>
            <person name="Kucharzyk K."/>
            <person name="Murdoch R.W."/>
            <person name="Higgins S."/>
            <person name="Loffler F."/>
        </authorList>
    </citation>
    <scope>NUCLEOTIDE SEQUENCE</scope>
</reference>
<sequence>MASAVNKINILKNKLEKMWNEREEFINTILNKFLDDGK</sequence>
<dbReference type="AlphaFoldDB" id="A0A645FA10"/>
<protein>
    <submittedName>
        <fullName evidence="1">Uncharacterized protein</fullName>
    </submittedName>
</protein>
<name>A0A645FA10_9ZZZZ</name>